<organism evidence="1">
    <name type="scientific">Siphoviridae sp. ctprd3</name>
    <dbReference type="NCBI Taxonomy" id="2827943"/>
    <lineage>
        <taxon>Viruses</taxon>
        <taxon>Duplodnaviria</taxon>
        <taxon>Heunggongvirae</taxon>
        <taxon>Uroviricota</taxon>
        <taxon>Caudoviricetes</taxon>
    </lineage>
</organism>
<accession>A0A8S5TAW3</accession>
<name>A0A8S5TAW3_9CAUD</name>
<dbReference type="EMBL" id="BK032783">
    <property type="protein sequence ID" value="DAF60127.1"/>
    <property type="molecule type" value="Genomic_DNA"/>
</dbReference>
<reference evidence="1" key="1">
    <citation type="journal article" date="2021" name="Proc. Natl. Acad. Sci. U.S.A.">
        <title>A Catalog of Tens of Thousands of Viruses from Human Metagenomes Reveals Hidden Associations with Chronic Diseases.</title>
        <authorList>
            <person name="Tisza M.J."/>
            <person name="Buck C.B."/>
        </authorList>
    </citation>
    <scope>NUCLEOTIDE SEQUENCE</scope>
    <source>
        <strain evidence="1">Ctprd3</strain>
    </source>
</reference>
<evidence type="ECO:0000313" key="1">
    <source>
        <dbReference type="EMBL" id="DAF60127.1"/>
    </source>
</evidence>
<proteinExistence type="predicted"/>
<sequence length="84" mass="9348">MKMITDKQKKFINDLKGVITENGINAIDALDLNKFTCYDASKLISGLLGLRDCYKAISRGACVTSTAYCDEALDNVFNTIEKYK</sequence>
<protein>
    <submittedName>
        <fullName evidence="1">Uncharacterized protein</fullName>
    </submittedName>
</protein>